<proteinExistence type="predicted"/>
<keyword evidence="2 3" id="KW-0547">Nucleotide-binding</keyword>
<reference evidence="3" key="1">
    <citation type="submission" date="2021-04" db="EMBL/GenBank/DDBJ databases">
        <title>First draft genome resource for Brassicaceae pathogens Fusarium oxysporum f. sp. raphani and Fusarium oxysporum f. sp. rapae.</title>
        <authorList>
            <person name="Asai S."/>
        </authorList>
    </citation>
    <scope>NUCLEOTIDE SEQUENCE</scope>
    <source>
        <strain evidence="3">Tf1208</strain>
    </source>
</reference>
<dbReference type="GO" id="GO:0016787">
    <property type="term" value="F:hydrolase activity"/>
    <property type="evidence" value="ECO:0007669"/>
    <property type="project" value="UniProtKB-KW"/>
</dbReference>
<evidence type="ECO:0000313" key="4">
    <source>
        <dbReference type="Proteomes" id="UP000694050"/>
    </source>
</evidence>
<dbReference type="PANTHER" id="PTHR44533:SF4">
    <property type="entry name" value="DEAD_H RNA HELICASE, PUTATIVE-RELATED"/>
    <property type="match status" value="1"/>
</dbReference>
<dbReference type="Proteomes" id="UP000694050">
    <property type="component" value="Unassembled WGS sequence"/>
</dbReference>
<dbReference type="InterPro" id="IPR052431">
    <property type="entry name" value="SKI2_subfamily_helicases"/>
</dbReference>
<organism evidence="3 4">
    <name type="scientific">Fusarium oxysporum f. sp. rapae</name>
    <dbReference type="NCBI Taxonomy" id="485398"/>
    <lineage>
        <taxon>Eukaryota</taxon>
        <taxon>Fungi</taxon>
        <taxon>Dikarya</taxon>
        <taxon>Ascomycota</taxon>
        <taxon>Pezizomycotina</taxon>
        <taxon>Sordariomycetes</taxon>
        <taxon>Hypocreomycetidae</taxon>
        <taxon>Hypocreales</taxon>
        <taxon>Nectriaceae</taxon>
        <taxon>Fusarium</taxon>
        <taxon>Fusarium oxysporum species complex</taxon>
    </lineage>
</organism>
<evidence type="ECO:0000256" key="1">
    <source>
        <dbReference type="ARBA" id="ARBA00022801"/>
    </source>
</evidence>
<accession>A0A8J5NS23</accession>
<dbReference type="PANTHER" id="PTHR44533">
    <property type="entry name" value="DEAD/H RNA HELICASE, PUTATIVE-RELATED"/>
    <property type="match status" value="1"/>
</dbReference>
<dbReference type="AlphaFoldDB" id="A0A8J5NS23"/>
<evidence type="ECO:0000313" key="3">
    <source>
        <dbReference type="EMBL" id="KAG7408504.1"/>
    </source>
</evidence>
<comment type="caution">
    <text evidence="3">The sequence shown here is derived from an EMBL/GenBank/DDBJ whole genome shotgun (WGS) entry which is preliminary data.</text>
</comment>
<keyword evidence="2 3" id="KW-0347">Helicase</keyword>
<dbReference type="GO" id="GO:0005737">
    <property type="term" value="C:cytoplasm"/>
    <property type="evidence" value="ECO:0007669"/>
    <property type="project" value="TreeGrafter"/>
</dbReference>
<dbReference type="EMBL" id="JAELUQ010000009">
    <property type="protein sequence ID" value="KAG7408504.1"/>
    <property type="molecule type" value="Genomic_DNA"/>
</dbReference>
<gene>
    <name evidence="3" type="ORF">Forpe1208_v011967</name>
</gene>
<sequence length="167" mass="18990">MKMTLHDVRYSDLRKCIYEPPDAFIFKGLAKVPIPPVPGLDEGDSVSLCYDMQGTFPKDLLGNQSELDPLQVLPEVIEKTHIVEWEKHLKKMLKEAMKKPESPFYALQQGIGPSVQADITAKIQHCTHPDHIDHIDKLFTLACELHEQHALPALVFNYDRSQCEMAL</sequence>
<name>A0A8J5NS23_FUSOX</name>
<keyword evidence="2 3" id="KW-0067">ATP-binding</keyword>
<evidence type="ECO:0000256" key="2">
    <source>
        <dbReference type="ARBA" id="ARBA00022806"/>
    </source>
</evidence>
<keyword evidence="1" id="KW-0378">Hydrolase</keyword>
<protein>
    <submittedName>
        <fullName evidence="3">Putative helicase</fullName>
    </submittedName>
</protein>
<dbReference type="GO" id="GO:0004386">
    <property type="term" value="F:helicase activity"/>
    <property type="evidence" value="ECO:0007669"/>
    <property type="project" value="UniProtKB-KW"/>
</dbReference>